<dbReference type="GO" id="GO:0005615">
    <property type="term" value="C:extracellular space"/>
    <property type="evidence" value="ECO:0007669"/>
    <property type="project" value="TreeGrafter"/>
</dbReference>
<feature type="signal peptide" evidence="2">
    <location>
        <begin position="1"/>
        <end position="17"/>
    </location>
</feature>
<protein>
    <submittedName>
        <fullName evidence="4">Uncharacterized protein LOC103519182</fullName>
    </submittedName>
</protein>
<dbReference type="GO" id="GO:0007608">
    <property type="term" value="P:sensory perception of smell"/>
    <property type="evidence" value="ECO:0007669"/>
    <property type="project" value="TreeGrafter"/>
</dbReference>
<dbReference type="Proteomes" id="UP000079169">
    <property type="component" value="Unplaced"/>
</dbReference>
<reference evidence="4" key="1">
    <citation type="submission" date="2025-08" db="UniProtKB">
        <authorList>
            <consortium name="RefSeq"/>
        </authorList>
    </citation>
    <scope>IDENTIFICATION</scope>
</reference>
<evidence type="ECO:0000256" key="2">
    <source>
        <dbReference type="SAM" id="SignalP"/>
    </source>
</evidence>
<dbReference type="CDD" id="cd23992">
    <property type="entry name" value="PBP_GOBP"/>
    <property type="match status" value="1"/>
</dbReference>
<dbReference type="PANTHER" id="PTHR11857">
    <property type="entry name" value="ODORANT BINDING PROTEIN-RELATED"/>
    <property type="match status" value="1"/>
</dbReference>
<evidence type="ECO:0000313" key="4">
    <source>
        <dbReference type="RefSeq" id="XP_008482489.1"/>
    </source>
</evidence>
<organism evidence="3 4">
    <name type="scientific">Diaphorina citri</name>
    <name type="common">Asian citrus psyllid</name>
    <dbReference type="NCBI Taxonomy" id="121845"/>
    <lineage>
        <taxon>Eukaryota</taxon>
        <taxon>Metazoa</taxon>
        <taxon>Ecdysozoa</taxon>
        <taxon>Arthropoda</taxon>
        <taxon>Hexapoda</taxon>
        <taxon>Insecta</taxon>
        <taxon>Pterygota</taxon>
        <taxon>Neoptera</taxon>
        <taxon>Paraneoptera</taxon>
        <taxon>Hemiptera</taxon>
        <taxon>Sternorrhyncha</taxon>
        <taxon>Psylloidea</taxon>
        <taxon>Psyllidae</taxon>
        <taxon>Diaphorininae</taxon>
        <taxon>Diaphorina</taxon>
    </lineage>
</organism>
<dbReference type="SUPFAM" id="SSF47565">
    <property type="entry name" value="Insect pheromone/odorant-binding proteins"/>
    <property type="match status" value="1"/>
</dbReference>
<evidence type="ECO:0000313" key="3">
    <source>
        <dbReference type="Proteomes" id="UP000079169"/>
    </source>
</evidence>
<dbReference type="OMA" id="IDACTNE"/>
<keyword evidence="1 2" id="KW-0732">Signal</keyword>
<gene>
    <name evidence="4" type="primary">LOC103519182</name>
</gene>
<dbReference type="GO" id="GO:0005549">
    <property type="term" value="F:odorant binding"/>
    <property type="evidence" value="ECO:0007669"/>
    <property type="project" value="InterPro"/>
</dbReference>
<dbReference type="SMART" id="SM00708">
    <property type="entry name" value="PhBP"/>
    <property type="match status" value="1"/>
</dbReference>
<dbReference type="InterPro" id="IPR036728">
    <property type="entry name" value="PBP_GOBP_sf"/>
</dbReference>
<evidence type="ECO:0000256" key="1">
    <source>
        <dbReference type="ARBA" id="ARBA00022729"/>
    </source>
</evidence>
<keyword evidence="3" id="KW-1185">Reference proteome</keyword>
<feature type="chain" id="PRO_5010320729" evidence="2">
    <location>
        <begin position="18"/>
        <end position="149"/>
    </location>
</feature>
<dbReference type="Pfam" id="PF01395">
    <property type="entry name" value="PBP_GOBP"/>
    <property type="match status" value="1"/>
</dbReference>
<name>A0A1S3DIB7_DIACI</name>
<dbReference type="InterPro" id="IPR006170">
    <property type="entry name" value="PBP/GOBP"/>
</dbReference>
<dbReference type="Gene3D" id="1.10.238.20">
    <property type="entry name" value="Pheromone/general odorant binding protein domain"/>
    <property type="match status" value="1"/>
</dbReference>
<sequence length="149" mass="16052">MAFKLVILAALCVYVQAQSSSTTLTTTMAQKVNAVATKCKTELNSPPEAVALLGAKSLPTDEKQRCFLECVYKNLGIVKDNKFSPEGSKALAAQRFKGDELTKANKLVETCAKEVVVAAGNTEKCALGKSVRSCFVKNGEKIPNFFRKA</sequence>
<dbReference type="RefSeq" id="XP_008482489.1">
    <property type="nucleotide sequence ID" value="XM_008484267.3"/>
</dbReference>
<dbReference type="PaxDb" id="121845-A0A1S3DIB7"/>
<dbReference type="AlphaFoldDB" id="A0A1S3DIB7"/>
<accession>A0A1S3DIB7</accession>
<dbReference type="KEGG" id="dci:103519182"/>
<dbReference type="GeneID" id="103519182"/>
<proteinExistence type="predicted"/>